<dbReference type="InterPro" id="IPR012347">
    <property type="entry name" value="Ferritin-like"/>
</dbReference>
<dbReference type="GO" id="GO:0008682">
    <property type="term" value="F:3-demethoxyubiquinol 3-hydroxylase activity"/>
    <property type="evidence" value="ECO:0007669"/>
    <property type="project" value="UniProtKB-EC"/>
</dbReference>
<dbReference type="GO" id="GO:0006744">
    <property type="term" value="P:ubiquinone biosynthetic process"/>
    <property type="evidence" value="ECO:0007669"/>
    <property type="project" value="UniProtKB-UniRule"/>
</dbReference>
<comment type="cofactor">
    <cofactor evidence="8">
        <name>Fe cation</name>
        <dbReference type="ChEBI" id="CHEBI:24875"/>
    </cofactor>
    <text evidence="8">Binds 2 iron ions per subunit.</text>
</comment>
<organism evidence="10 11">
    <name type="scientific">Aerophototrophica crusticola</name>
    <dbReference type="NCBI Taxonomy" id="1709002"/>
    <lineage>
        <taxon>Bacteria</taxon>
        <taxon>Pseudomonadati</taxon>
        <taxon>Pseudomonadota</taxon>
        <taxon>Alphaproteobacteria</taxon>
        <taxon>Rhodospirillales</taxon>
        <taxon>Rhodospirillaceae</taxon>
        <taxon>Aerophototrophica</taxon>
    </lineage>
</organism>
<keyword evidence="3 8" id="KW-0479">Metal-binding</keyword>
<dbReference type="AlphaFoldDB" id="A0A858R368"/>
<reference evidence="10" key="1">
    <citation type="submission" date="2020-04" db="EMBL/GenBank/DDBJ databases">
        <title>A desert anoxygenic phototrophic bacterium fixes CO2 using RubisCO under aerobic conditions.</title>
        <authorList>
            <person name="Tang K."/>
        </authorList>
    </citation>
    <scope>NUCLEOTIDE SEQUENCE [LARGE SCALE GENOMIC DNA]</scope>
    <source>
        <strain evidence="10">MIMtkB3</strain>
    </source>
</reference>
<feature type="binding site" evidence="8">
    <location>
        <position position="74"/>
    </location>
    <ligand>
        <name>Fe cation</name>
        <dbReference type="ChEBI" id="CHEBI:24875"/>
        <label>2</label>
    </ligand>
</feature>
<accession>A0A858R368</accession>
<dbReference type="Gene3D" id="1.20.1260.10">
    <property type="match status" value="1"/>
</dbReference>
<dbReference type="GO" id="GO:0005886">
    <property type="term" value="C:plasma membrane"/>
    <property type="evidence" value="ECO:0007669"/>
    <property type="project" value="UniProtKB-SubCell"/>
</dbReference>
<keyword evidence="6 8" id="KW-0503">Monooxygenase</keyword>
<feature type="binding site" evidence="8">
    <location>
        <position position="158"/>
    </location>
    <ligand>
        <name>Fe cation</name>
        <dbReference type="ChEBI" id="CHEBI:24875"/>
        <label>1</label>
    </ligand>
</feature>
<keyword evidence="7 8" id="KW-0472">Membrane</keyword>
<evidence type="ECO:0000256" key="4">
    <source>
        <dbReference type="ARBA" id="ARBA00023002"/>
    </source>
</evidence>
<dbReference type="EMBL" id="CP051775">
    <property type="protein sequence ID" value="QJE71834.1"/>
    <property type="molecule type" value="Genomic_DNA"/>
</dbReference>
<feature type="binding site" evidence="8">
    <location>
        <position position="158"/>
    </location>
    <ligand>
        <name>Fe cation</name>
        <dbReference type="ChEBI" id="CHEBI:24875"/>
        <label>2</label>
    </ligand>
</feature>
<sequence>MSAVLSGDDRFKAPTDLPKPRRLPGDPDVKAFMDRLVRVDQAGEYGAKRIYGGQIAVLGDGPSGPMLRHMAEQEQEHLDAFNRLAAEQHVRPTALQPFWHVAGWALGAGTALMSPRAAMACTVAVETVIDEHYEKQVQALGDDHPELSAMIRKFQAEELEHRDIGLENEAELAAGYPVLSAAIKAGCRAAIWLSERV</sequence>
<dbReference type="InterPro" id="IPR009078">
    <property type="entry name" value="Ferritin-like_SF"/>
</dbReference>
<dbReference type="CDD" id="cd01042">
    <property type="entry name" value="DMQH"/>
    <property type="match status" value="1"/>
</dbReference>
<evidence type="ECO:0000256" key="1">
    <source>
        <dbReference type="ARBA" id="ARBA00004749"/>
    </source>
</evidence>
<feature type="binding site" evidence="8">
    <location>
        <position position="161"/>
    </location>
    <ligand>
        <name>Fe cation</name>
        <dbReference type="ChEBI" id="CHEBI:24875"/>
        <label>2</label>
    </ligand>
</feature>
<dbReference type="UniPathway" id="UPA00232"/>
<dbReference type="KEGG" id="acru:HHL28_00740"/>
<keyword evidence="4 8" id="KW-0560">Oxidoreductase</keyword>
<dbReference type="SUPFAM" id="SSF47240">
    <property type="entry name" value="Ferritin-like"/>
    <property type="match status" value="1"/>
</dbReference>
<comment type="catalytic activity">
    <reaction evidence="8">
        <text>a 5-methoxy-2-methyl-3-(all-trans-polyprenyl)benzene-1,4-diol + AH2 + O2 = a 3-demethylubiquinol + A + H2O</text>
        <dbReference type="Rhea" id="RHEA:50908"/>
        <dbReference type="Rhea" id="RHEA-COMP:10859"/>
        <dbReference type="Rhea" id="RHEA-COMP:10914"/>
        <dbReference type="ChEBI" id="CHEBI:13193"/>
        <dbReference type="ChEBI" id="CHEBI:15377"/>
        <dbReference type="ChEBI" id="CHEBI:15379"/>
        <dbReference type="ChEBI" id="CHEBI:17499"/>
        <dbReference type="ChEBI" id="CHEBI:84167"/>
        <dbReference type="ChEBI" id="CHEBI:84422"/>
        <dbReference type="EC" id="1.14.99.60"/>
    </reaction>
</comment>
<name>A0A858R368_9PROT</name>
<dbReference type="InterPro" id="IPR011566">
    <property type="entry name" value="Ubq_synth_Coq7"/>
</dbReference>
<comment type="subcellular location">
    <subcellularLocation>
        <location evidence="8">Cell membrane</location>
        <topology evidence="8">Peripheral membrane protein</topology>
    </subcellularLocation>
</comment>
<keyword evidence="11" id="KW-1185">Reference proteome</keyword>
<gene>
    <name evidence="8" type="primary">coq7</name>
    <name evidence="10" type="ORF">HHL28_00740</name>
</gene>
<feature type="region of interest" description="Disordered" evidence="9">
    <location>
        <begin position="1"/>
        <end position="26"/>
    </location>
</feature>
<feature type="binding site" evidence="8">
    <location>
        <position position="126"/>
    </location>
    <ligand>
        <name>Fe cation</name>
        <dbReference type="ChEBI" id="CHEBI:24875"/>
        <label>2</label>
    </ligand>
</feature>
<keyword evidence="8" id="KW-1003">Cell membrane</keyword>
<feature type="binding site" evidence="8">
    <location>
        <position position="74"/>
    </location>
    <ligand>
        <name>Fe cation</name>
        <dbReference type="ChEBI" id="CHEBI:24875"/>
        <label>1</label>
    </ligand>
</feature>
<evidence type="ECO:0000256" key="8">
    <source>
        <dbReference type="HAMAP-Rule" id="MF_01658"/>
    </source>
</evidence>
<feature type="binding site" evidence="8">
    <location>
        <position position="44"/>
    </location>
    <ligand>
        <name>Fe cation</name>
        <dbReference type="ChEBI" id="CHEBI:24875"/>
        <label>1</label>
    </ligand>
</feature>
<keyword evidence="2 8" id="KW-0831">Ubiquinone biosynthesis</keyword>
<comment type="similarity">
    <text evidence="8">Belongs to the COQ7 family.</text>
</comment>
<evidence type="ECO:0000256" key="6">
    <source>
        <dbReference type="ARBA" id="ARBA00023033"/>
    </source>
</evidence>
<dbReference type="Proteomes" id="UP000501891">
    <property type="component" value="Chromosome"/>
</dbReference>
<dbReference type="PANTHER" id="PTHR11237:SF4">
    <property type="entry name" value="5-DEMETHOXYUBIQUINONE HYDROXYLASE, MITOCHONDRIAL"/>
    <property type="match status" value="1"/>
</dbReference>
<evidence type="ECO:0000313" key="11">
    <source>
        <dbReference type="Proteomes" id="UP000501891"/>
    </source>
</evidence>
<protein>
    <recommendedName>
        <fullName evidence="8">3-demethoxyubiquinol 3-hydroxylase</fullName>
        <shortName evidence="8">DMQ hydroxylase</shortName>
        <ecNumber evidence="8">1.14.99.60</ecNumber>
    </recommendedName>
    <alternativeName>
        <fullName evidence="8">2-nonaprenyl-3-methyl-6-methoxy-1,4-benzoquinol hydroxylase</fullName>
    </alternativeName>
</protein>
<evidence type="ECO:0000313" key="10">
    <source>
        <dbReference type="EMBL" id="QJE71834.1"/>
    </source>
</evidence>
<keyword evidence="5 8" id="KW-0408">Iron</keyword>
<feature type="binding site" evidence="8">
    <location>
        <position position="77"/>
    </location>
    <ligand>
        <name>Fe cation</name>
        <dbReference type="ChEBI" id="CHEBI:24875"/>
        <label>1</label>
    </ligand>
</feature>
<dbReference type="PANTHER" id="PTHR11237">
    <property type="entry name" value="COENZYME Q10 BIOSYNTHESIS PROTEIN 7"/>
    <property type="match status" value="1"/>
</dbReference>
<dbReference type="EC" id="1.14.99.60" evidence="8"/>
<comment type="function">
    <text evidence="8">Catalyzes the hydroxylation of 2-nonaprenyl-3-methyl-6-methoxy-1,4-benzoquinol during ubiquinone biosynthesis.</text>
</comment>
<comment type="pathway">
    <text evidence="1 8">Cofactor biosynthesis; ubiquinone biosynthesis.</text>
</comment>
<evidence type="ECO:0000256" key="3">
    <source>
        <dbReference type="ARBA" id="ARBA00022723"/>
    </source>
</evidence>
<evidence type="ECO:0000256" key="9">
    <source>
        <dbReference type="SAM" id="MobiDB-lite"/>
    </source>
</evidence>
<dbReference type="Pfam" id="PF03232">
    <property type="entry name" value="COQ7"/>
    <property type="match status" value="1"/>
</dbReference>
<evidence type="ECO:0000256" key="5">
    <source>
        <dbReference type="ARBA" id="ARBA00023004"/>
    </source>
</evidence>
<dbReference type="HAMAP" id="MF_01658">
    <property type="entry name" value="COQ7"/>
    <property type="match status" value="1"/>
</dbReference>
<evidence type="ECO:0000256" key="2">
    <source>
        <dbReference type="ARBA" id="ARBA00022688"/>
    </source>
</evidence>
<proteinExistence type="inferred from homology"/>
<dbReference type="GO" id="GO:0046872">
    <property type="term" value="F:metal ion binding"/>
    <property type="evidence" value="ECO:0007669"/>
    <property type="project" value="UniProtKB-KW"/>
</dbReference>
<evidence type="ECO:0000256" key="7">
    <source>
        <dbReference type="ARBA" id="ARBA00023136"/>
    </source>
</evidence>